<evidence type="ECO:0000259" key="6">
    <source>
        <dbReference type="Pfam" id="PF03871"/>
    </source>
</evidence>
<evidence type="ECO:0000313" key="7">
    <source>
        <dbReference type="EMBL" id="OMO73439.1"/>
    </source>
</evidence>
<accession>A0A1R3HSP5</accession>
<dbReference type="FunFam" id="3.90.940.20:FF:000001">
    <property type="entry name" value="DNA-directed RNA polymerases I, II, and III subunit RPABC1"/>
    <property type="match status" value="1"/>
</dbReference>
<dbReference type="Gene3D" id="3.90.940.20">
    <property type="entry name" value="RPB5-like RNA polymerase subunit"/>
    <property type="match status" value="1"/>
</dbReference>
<dbReference type="InterPro" id="IPR035913">
    <property type="entry name" value="RPB5-like_sf"/>
</dbReference>
<dbReference type="OrthoDB" id="248779at2759"/>
<dbReference type="PANTHER" id="PTHR10535:SF12">
    <property type="entry name" value="DNA-DIRECTED RNA POLYMERASE V SUBUNIT 5C"/>
    <property type="match status" value="1"/>
</dbReference>
<dbReference type="InterPro" id="IPR014381">
    <property type="entry name" value="Arch_Rpo5/euc_Rpb5"/>
</dbReference>
<dbReference type="InterPro" id="IPR005571">
    <property type="entry name" value="RNA_pol_Rpb5_N"/>
</dbReference>
<gene>
    <name evidence="7" type="ORF">CCACVL1_17261</name>
</gene>
<reference evidence="7 8" key="1">
    <citation type="submission" date="2013-09" db="EMBL/GenBank/DDBJ databases">
        <title>Corchorus capsularis genome sequencing.</title>
        <authorList>
            <person name="Alam M."/>
            <person name="Haque M.S."/>
            <person name="Islam M.S."/>
            <person name="Emdad E.M."/>
            <person name="Islam M.M."/>
            <person name="Ahmed B."/>
            <person name="Halim A."/>
            <person name="Hossen Q.M.M."/>
            <person name="Hossain M.Z."/>
            <person name="Ahmed R."/>
            <person name="Khan M.M."/>
            <person name="Islam R."/>
            <person name="Rashid M.M."/>
            <person name="Khan S.A."/>
            <person name="Rahman M.S."/>
            <person name="Alam M."/>
        </authorList>
    </citation>
    <scope>NUCLEOTIDE SEQUENCE [LARGE SCALE GENOMIC DNA]</scope>
    <source>
        <strain evidence="8">cv. CVL-1</strain>
        <tissue evidence="7">Whole seedling</tissue>
    </source>
</reference>
<dbReference type="GO" id="GO:0042797">
    <property type="term" value="P:tRNA transcription by RNA polymerase III"/>
    <property type="evidence" value="ECO:0007669"/>
    <property type="project" value="TreeGrafter"/>
</dbReference>
<dbReference type="GO" id="GO:0000419">
    <property type="term" value="C:RNA polymerase V complex"/>
    <property type="evidence" value="ECO:0007669"/>
    <property type="project" value="EnsemblPlants"/>
</dbReference>
<sequence>METNLGNGGRSPGPGGNDGGDKDCIKSMVDQGSVESRRFYLSRKTALEMLKDRGYNVDESEITRSLTEFRSLFGDNPELERLRISATLRSNPSKKILVVFMGKNEIRKATIFALRGDISKENLSGLILVLQSKMNSFARKELESFAFKVEEFQISDLYVNITKHYLMPKHEVLTAEEKQKLLNKYDIEAKQLPRMLKSDPVARYYGVEKGQVVKVTYSQEFCELHEQYRWVV</sequence>
<dbReference type="SUPFAM" id="SSF53036">
    <property type="entry name" value="Eukaryotic RPB5 N-terminal domain"/>
    <property type="match status" value="1"/>
</dbReference>
<comment type="caution">
    <text evidence="7">The sequence shown here is derived from an EMBL/GenBank/DDBJ whole genome shotgun (WGS) entry which is preliminary data.</text>
</comment>
<dbReference type="GO" id="GO:0055029">
    <property type="term" value="C:nuclear DNA-directed RNA polymerase complex"/>
    <property type="evidence" value="ECO:0007669"/>
    <property type="project" value="UniProtKB-ARBA"/>
</dbReference>
<evidence type="ECO:0000256" key="1">
    <source>
        <dbReference type="ARBA" id="ARBA00004123"/>
    </source>
</evidence>
<feature type="domain" description="RNA polymerase Rpb5 N-terminal" evidence="6">
    <location>
        <begin position="35"/>
        <end position="111"/>
    </location>
</feature>
<feature type="domain" description="RNA polymerase subunit H/Rpb5 C-terminal" evidence="5">
    <location>
        <begin position="159"/>
        <end position="231"/>
    </location>
</feature>
<evidence type="ECO:0008006" key="9">
    <source>
        <dbReference type="Google" id="ProtNLM"/>
    </source>
</evidence>
<dbReference type="STRING" id="210143.A0A1R3HSP5"/>
<comment type="similarity">
    <text evidence="3">Belongs to the archaeal Rpo5/eukaryotic RPB5 RNA polymerase subunit family.</text>
</comment>
<dbReference type="GO" id="GO:0006362">
    <property type="term" value="P:transcription elongation by RNA polymerase I"/>
    <property type="evidence" value="ECO:0007669"/>
    <property type="project" value="TreeGrafter"/>
</dbReference>
<dbReference type="Pfam" id="PF01191">
    <property type="entry name" value="RNA_pol_Rpb5_C"/>
    <property type="match status" value="1"/>
</dbReference>
<comment type="subcellular location">
    <subcellularLocation>
        <location evidence="1">Nucleus</location>
    </subcellularLocation>
</comment>
<feature type="compositionally biased region" description="Gly residues" evidence="4">
    <location>
        <begin position="1"/>
        <end position="18"/>
    </location>
</feature>
<proteinExistence type="inferred from homology"/>
<name>A0A1R3HSP5_COCAP</name>
<dbReference type="GO" id="GO:0003677">
    <property type="term" value="F:DNA binding"/>
    <property type="evidence" value="ECO:0007669"/>
    <property type="project" value="InterPro"/>
</dbReference>
<evidence type="ECO:0000256" key="3">
    <source>
        <dbReference type="ARBA" id="ARBA00025765"/>
    </source>
</evidence>
<dbReference type="EMBL" id="AWWV01011211">
    <property type="protein sequence ID" value="OMO73439.1"/>
    <property type="molecule type" value="Genomic_DNA"/>
</dbReference>
<protein>
    <recommendedName>
        <fullName evidence="9">RNA polymerase, Rpb5</fullName>
    </recommendedName>
</protein>
<dbReference type="Pfam" id="PF03871">
    <property type="entry name" value="RNA_pol_Rpb5_N"/>
    <property type="match status" value="1"/>
</dbReference>
<evidence type="ECO:0000313" key="8">
    <source>
        <dbReference type="Proteomes" id="UP000188268"/>
    </source>
</evidence>
<evidence type="ECO:0000256" key="2">
    <source>
        <dbReference type="ARBA" id="ARBA00023242"/>
    </source>
</evidence>
<evidence type="ECO:0000256" key="4">
    <source>
        <dbReference type="SAM" id="MobiDB-lite"/>
    </source>
</evidence>
<dbReference type="Gene3D" id="3.40.1340.10">
    <property type="entry name" value="RNA polymerase, Rpb5, N-terminal domain"/>
    <property type="match status" value="1"/>
</dbReference>
<feature type="region of interest" description="Disordered" evidence="4">
    <location>
        <begin position="1"/>
        <end position="23"/>
    </location>
</feature>
<dbReference type="PIRSF" id="PIRSF000747">
    <property type="entry name" value="RPB5"/>
    <property type="match status" value="1"/>
</dbReference>
<dbReference type="Gramene" id="OMO73439">
    <property type="protein sequence ID" value="OMO73439"/>
    <property type="gene ID" value="CCACVL1_17261"/>
</dbReference>
<dbReference type="GO" id="GO:0006366">
    <property type="term" value="P:transcription by RNA polymerase II"/>
    <property type="evidence" value="ECO:0007669"/>
    <property type="project" value="TreeGrafter"/>
</dbReference>
<dbReference type="SUPFAM" id="SSF55287">
    <property type="entry name" value="RPB5-like RNA polymerase subunit"/>
    <property type="match status" value="1"/>
</dbReference>
<dbReference type="GO" id="GO:0003899">
    <property type="term" value="F:DNA-directed RNA polymerase activity"/>
    <property type="evidence" value="ECO:0007669"/>
    <property type="project" value="InterPro"/>
</dbReference>
<organism evidence="7 8">
    <name type="scientific">Corchorus capsularis</name>
    <name type="common">Jute</name>
    <dbReference type="NCBI Taxonomy" id="210143"/>
    <lineage>
        <taxon>Eukaryota</taxon>
        <taxon>Viridiplantae</taxon>
        <taxon>Streptophyta</taxon>
        <taxon>Embryophyta</taxon>
        <taxon>Tracheophyta</taxon>
        <taxon>Spermatophyta</taxon>
        <taxon>Magnoliopsida</taxon>
        <taxon>eudicotyledons</taxon>
        <taxon>Gunneridae</taxon>
        <taxon>Pentapetalae</taxon>
        <taxon>rosids</taxon>
        <taxon>malvids</taxon>
        <taxon>Malvales</taxon>
        <taxon>Malvaceae</taxon>
        <taxon>Grewioideae</taxon>
        <taxon>Apeibeae</taxon>
        <taxon>Corchorus</taxon>
    </lineage>
</organism>
<keyword evidence="8" id="KW-1185">Reference proteome</keyword>
<keyword evidence="2" id="KW-0539">Nucleus</keyword>
<dbReference type="Proteomes" id="UP000188268">
    <property type="component" value="Unassembled WGS sequence"/>
</dbReference>
<dbReference type="PANTHER" id="PTHR10535">
    <property type="entry name" value="DNA-DIRECTED RNA POLYMERASES I, II, AND III SUBUNIT RPABC1"/>
    <property type="match status" value="1"/>
</dbReference>
<dbReference type="AlphaFoldDB" id="A0A1R3HSP5"/>
<dbReference type="InterPro" id="IPR000783">
    <property type="entry name" value="RNA_pol_subH/Rpb5_C"/>
</dbReference>
<dbReference type="InterPro" id="IPR036710">
    <property type="entry name" value="RNA_pol_Rpb5_N_sf"/>
</dbReference>
<dbReference type="OMA" id="VTYRCII"/>
<evidence type="ECO:0000259" key="5">
    <source>
        <dbReference type="Pfam" id="PF01191"/>
    </source>
</evidence>